<keyword evidence="2" id="KW-1185">Reference proteome</keyword>
<gene>
    <name evidence="1" type="ORF">ATO8_20309</name>
</gene>
<evidence type="ECO:0000313" key="2">
    <source>
        <dbReference type="Proteomes" id="UP000019063"/>
    </source>
</evidence>
<sequence length="177" mass="19999">MQIAVAVLTFAAAGTALFCWMGKRLDRDASGGADMDKTLKLNDDLIDVARHEAILQDRSLDAQIAHWVRIGRAVETFGKLDYAKVSAVLAGEMQTRNLSDEEKSVWMDRFTDLMGEPGPDEEAFFADRRRRVAELEAELAKRLETPLSEWERVDSPAEFLAHAREYLDRENENEGQV</sequence>
<protein>
    <submittedName>
        <fullName evidence="1">Uncharacterized protein</fullName>
    </submittedName>
</protein>
<dbReference type="Proteomes" id="UP000019063">
    <property type="component" value="Unassembled WGS sequence"/>
</dbReference>
<dbReference type="AlphaFoldDB" id="W4HFS1"/>
<reference evidence="1 2" key="1">
    <citation type="journal article" date="2014" name="Antonie Van Leeuwenhoek">
        <title>Roseivivax atlanticus sp. nov., isolated from surface seawater of the Atlantic Ocean.</title>
        <authorList>
            <person name="Li G."/>
            <person name="Lai Q."/>
            <person name="Liu X."/>
            <person name="Sun F."/>
            <person name="Shao Z."/>
        </authorList>
    </citation>
    <scope>NUCLEOTIDE SEQUENCE [LARGE SCALE GENOMIC DNA]</scope>
    <source>
        <strain evidence="1 2">22II-s10s</strain>
    </source>
</reference>
<dbReference type="Pfam" id="PF11903">
    <property type="entry name" value="ParD_like"/>
    <property type="match status" value="1"/>
</dbReference>
<evidence type="ECO:0000313" key="1">
    <source>
        <dbReference type="EMBL" id="ETW10835.1"/>
    </source>
</evidence>
<organism evidence="1 2">
    <name type="scientific">Roseivivax marinus</name>
    <dbReference type="NCBI Taxonomy" id="1379903"/>
    <lineage>
        <taxon>Bacteria</taxon>
        <taxon>Pseudomonadati</taxon>
        <taxon>Pseudomonadota</taxon>
        <taxon>Alphaproteobacteria</taxon>
        <taxon>Rhodobacterales</taxon>
        <taxon>Roseobacteraceae</taxon>
        <taxon>Roseivivax</taxon>
    </lineage>
</organism>
<name>W4HFS1_9RHOB</name>
<dbReference type="EMBL" id="AQQW01000023">
    <property type="protein sequence ID" value="ETW10835.1"/>
    <property type="molecule type" value="Genomic_DNA"/>
</dbReference>
<proteinExistence type="predicted"/>
<dbReference type="eggNOG" id="ENOG5032WTJ">
    <property type="taxonomic scope" value="Bacteria"/>
</dbReference>
<accession>W4HFS1</accession>
<comment type="caution">
    <text evidence="1">The sequence shown here is derived from an EMBL/GenBank/DDBJ whole genome shotgun (WGS) entry which is preliminary data.</text>
</comment>
<dbReference type="InterPro" id="IPR021831">
    <property type="entry name" value="ParD-like"/>
</dbReference>